<evidence type="ECO:0000259" key="3">
    <source>
        <dbReference type="Pfam" id="PF20182"/>
    </source>
</evidence>
<feature type="transmembrane region" description="Helical" evidence="2">
    <location>
        <begin position="71"/>
        <end position="92"/>
    </location>
</feature>
<accession>A0A1Z1W2Y7</accession>
<dbReference type="EMBL" id="CP021748">
    <property type="protein sequence ID" value="ARX80782.1"/>
    <property type="molecule type" value="Genomic_DNA"/>
</dbReference>
<protein>
    <recommendedName>
        <fullName evidence="3">DUF6545 domain-containing protein</fullName>
    </recommendedName>
</protein>
<keyword evidence="5" id="KW-1185">Reference proteome</keyword>
<dbReference type="STRING" id="67267.GCA_000716675_00902"/>
<reference evidence="4 5" key="1">
    <citation type="submission" date="2017-05" db="EMBL/GenBank/DDBJ databases">
        <title>Streptomyces alboflavus Genome sequencing and assembly.</title>
        <authorList>
            <person name="Wang Y."/>
            <person name="Du B."/>
            <person name="Ding Y."/>
            <person name="Liu H."/>
            <person name="Hou Q."/>
            <person name="Liu K."/>
            <person name="Wang C."/>
            <person name="Yao L."/>
        </authorList>
    </citation>
    <scope>NUCLEOTIDE SEQUENCE [LARGE SCALE GENOMIC DNA]</scope>
    <source>
        <strain evidence="4 5">MDJK44</strain>
    </source>
</reference>
<feature type="region of interest" description="Disordered" evidence="1">
    <location>
        <begin position="353"/>
        <end position="372"/>
    </location>
</feature>
<dbReference type="AlphaFoldDB" id="A0A1Z1W2Y7"/>
<name>A0A1Z1W2Y7_9ACTN</name>
<gene>
    <name evidence="4" type="ORF">SMD44_00180</name>
</gene>
<dbReference type="eggNOG" id="ENOG5033IXZ">
    <property type="taxonomic scope" value="Bacteria"/>
</dbReference>
<sequence>MNAYALHSAGATAAWLAFGYKLTALRKAPRDYALVALCGTLLFSAIAYTVAHPRVYVPVDRLLGFPNAAALVAMSCVVLGLAGQQFVLIFWAHPHGAARHRARPRVLSAVFVLLALFTLFPLAEPSERRPEDFALHYVDNPPLAVFLSVYFLYFVWGEVAVARLSHGYAKISHRLWLRRGLYLVALGSWLTLSVSLSRAVGIALAAVSVDPDAMEPALRVLGNLGALIVYVGWTLPGWGPVLGAPGRHLRARRQYRRLRPLRNALHELAPTIELPACADGFWRRLRPSCLEFQVYRQVIEIRDCQLALRPYADPGAVRVAGELGRAAGLGARQVLAVQEATRLASMVRSCRRHTVSDHQGAPPTATGPEGSGLADEIDWLVTVAEAMERSPQVAAALARGDVTR</sequence>
<keyword evidence="2" id="KW-1133">Transmembrane helix</keyword>
<dbReference type="Pfam" id="PF20182">
    <property type="entry name" value="DUF6545"/>
    <property type="match status" value="1"/>
</dbReference>
<dbReference type="InterPro" id="IPR046675">
    <property type="entry name" value="DUF6545"/>
</dbReference>
<evidence type="ECO:0000313" key="4">
    <source>
        <dbReference type="EMBL" id="ARX80782.1"/>
    </source>
</evidence>
<evidence type="ECO:0000313" key="5">
    <source>
        <dbReference type="Proteomes" id="UP000195880"/>
    </source>
</evidence>
<feature type="transmembrane region" description="Helical" evidence="2">
    <location>
        <begin position="143"/>
        <end position="161"/>
    </location>
</feature>
<dbReference type="KEGG" id="salf:SMD44_00180"/>
<evidence type="ECO:0000256" key="2">
    <source>
        <dbReference type="SAM" id="Phobius"/>
    </source>
</evidence>
<feature type="transmembrane region" description="Helical" evidence="2">
    <location>
        <begin position="104"/>
        <end position="123"/>
    </location>
</feature>
<feature type="transmembrane region" description="Helical" evidence="2">
    <location>
        <begin position="6"/>
        <end position="25"/>
    </location>
</feature>
<dbReference type="OrthoDB" id="3685619at2"/>
<evidence type="ECO:0000256" key="1">
    <source>
        <dbReference type="SAM" id="MobiDB-lite"/>
    </source>
</evidence>
<organism evidence="4 5">
    <name type="scientific">Streptomyces alboflavus</name>
    <dbReference type="NCBI Taxonomy" id="67267"/>
    <lineage>
        <taxon>Bacteria</taxon>
        <taxon>Bacillati</taxon>
        <taxon>Actinomycetota</taxon>
        <taxon>Actinomycetes</taxon>
        <taxon>Kitasatosporales</taxon>
        <taxon>Streptomycetaceae</taxon>
        <taxon>Streptomyces</taxon>
    </lineage>
</organism>
<feature type="transmembrane region" description="Helical" evidence="2">
    <location>
        <begin position="227"/>
        <end position="249"/>
    </location>
</feature>
<feature type="domain" description="DUF6545" evidence="3">
    <location>
        <begin position="249"/>
        <end position="387"/>
    </location>
</feature>
<keyword evidence="2" id="KW-0472">Membrane</keyword>
<keyword evidence="2" id="KW-0812">Transmembrane</keyword>
<dbReference type="InterPro" id="IPR050039">
    <property type="entry name" value="MAB_1171c-like"/>
</dbReference>
<feature type="transmembrane region" description="Helical" evidence="2">
    <location>
        <begin position="181"/>
        <end position="207"/>
    </location>
</feature>
<proteinExistence type="predicted"/>
<dbReference type="Proteomes" id="UP000195880">
    <property type="component" value="Chromosome"/>
</dbReference>
<feature type="transmembrane region" description="Helical" evidence="2">
    <location>
        <begin position="32"/>
        <end position="51"/>
    </location>
</feature>
<dbReference type="RefSeq" id="WP_087882478.1">
    <property type="nucleotide sequence ID" value="NZ_CP021748.1"/>
</dbReference>
<dbReference type="NCBIfam" id="NF042915">
    <property type="entry name" value="MAB_1171c_fam"/>
    <property type="match status" value="1"/>
</dbReference>